<accession>A0A1H4ZW03</accession>
<evidence type="ECO:0000313" key="2">
    <source>
        <dbReference type="EMBL" id="SED33868.1"/>
    </source>
</evidence>
<evidence type="ECO:0000313" key="3">
    <source>
        <dbReference type="Proteomes" id="UP000183208"/>
    </source>
</evidence>
<sequence>MDQEKVNSRTERLLTQRFRVPHANLQSCRGVLRKEALLRMRGAAHGVWARDDIERNITISGGYVGESDALEGFVPPTNWDELKTAIETRHAVVVTGASGTGKTRAAKALVADLRDKIPGIRHVFLQGGPEKVHGDKDFRPVVYEIEDPWGRFRLEPASIPWNDAISEILRSAAPDRKFVITSRSDVLHESNPRSLKGKWLITLEEENYGPKERTALFENRLPGLSPRLQPIVLRYRQEAVERLTTPLEMHRYFSVLADGFESNENEAEYVRRCLSDAHQTSIETALINNVRQRGAWAWAAIVWGLFKARSRLTFNILPSIQAGLTKRQSDLEDGLEPYVNFLIAGRNLRQSEATLSYQHPRVELGLEEALKEKPGLSSRVLAYLIDVLIDLDRRTGTDWGTEGAANLVQAVRERSVVQLDLSTETQSHLDRWIDDRISGAGQDFKDDLTLAASVGSPNCIPAEIARWLLSRPKDKERWFFENWVVPARIPEWFQRIRADSRTKDICIAFITRELPHGHRFYPNDFATSIAGLSDGLEPAFADAAFSIVKDGYNPNADLIAAGAIVDLNRFEMIVSAAISYQRELSANPDDGFLLAVANGEYDDAAAEHYYESASEDGQTAGELLEWYVSERRANDGWQAIRDHAHAKGLLWTWIRVAEKAKNATTDEWLAIASAVEGESEERTLWETLRGSLPIELLPKLRNRIVPGDPNREIRVQALMTAIRDAPSEIIPAIRLLESAKDVRRMFELALDLAAANAADAKENQSAYGQMRVQILEALPAALAEAMNAVFSSQFEGLSRDALTFFQNVDAEGNTELKLVQAEILSRAAFDVSNLLEDILGSPDNSDVHIQVATNAVSIAARCGLWSVVEASLGHRFADVRQEALVVLAGRSGGPLTPELRSLANDKGHRVRETVLRLLKERPHPDNMDAILQLASDTWSAEQRYHEEVADYPIAQGAAVLLWNPPQINDKYISVIGKLFQQTADHDVKLALTRALVRNGSDEARKRVLRYALKTGNPPHHRLAAEALFQERQFVDAALAAEITDDQLLLRTAPVAFPLTLVVGACADTSRVISAAKELAAKQERRALLIPLAIAAAGREGSLAEQIMKLLPTKTADALSQTLEGTGKLSAEDLNGLGDVRTTETVKTGLSVFFENAKDK</sequence>
<dbReference type="RefSeq" id="WP_074821995.1">
    <property type="nucleotide sequence ID" value="NZ_FNTI01000001.1"/>
</dbReference>
<feature type="domain" description="Novel STAND NTPase 3" evidence="1">
    <location>
        <begin position="73"/>
        <end position="220"/>
    </location>
</feature>
<protein>
    <recommendedName>
        <fullName evidence="1">Novel STAND NTPase 3 domain-containing protein</fullName>
    </recommendedName>
</protein>
<proteinExistence type="predicted"/>
<evidence type="ECO:0000259" key="1">
    <source>
        <dbReference type="Pfam" id="PF20720"/>
    </source>
</evidence>
<dbReference type="Proteomes" id="UP000183208">
    <property type="component" value="Unassembled WGS sequence"/>
</dbReference>
<dbReference type="OrthoDB" id="6746502at2"/>
<name>A0A1H4ZW03_9BRAD</name>
<organism evidence="2 3">
    <name type="scientific">Bradyrhizobium lablabi</name>
    <dbReference type="NCBI Taxonomy" id="722472"/>
    <lineage>
        <taxon>Bacteria</taxon>
        <taxon>Pseudomonadati</taxon>
        <taxon>Pseudomonadota</taxon>
        <taxon>Alphaproteobacteria</taxon>
        <taxon>Hyphomicrobiales</taxon>
        <taxon>Nitrobacteraceae</taxon>
        <taxon>Bradyrhizobium</taxon>
    </lineage>
</organism>
<dbReference type="InterPro" id="IPR016024">
    <property type="entry name" value="ARM-type_fold"/>
</dbReference>
<dbReference type="AlphaFoldDB" id="A0A1H4ZW03"/>
<dbReference type="Pfam" id="PF20720">
    <property type="entry name" value="nSTAND3"/>
    <property type="match status" value="1"/>
</dbReference>
<dbReference type="EMBL" id="FNTI01000001">
    <property type="protein sequence ID" value="SED33868.1"/>
    <property type="molecule type" value="Genomic_DNA"/>
</dbReference>
<dbReference type="SUPFAM" id="SSF52540">
    <property type="entry name" value="P-loop containing nucleoside triphosphate hydrolases"/>
    <property type="match status" value="1"/>
</dbReference>
<dbReference type="InterPro" id="IPR049050">
    <property type="entry name" value="nSTAND3"/>
</dbReference>
<reference evidence="2 3" key="1">
    <citation type="submission" date="2016-10" db="EMBL/GenBank/DDBJ databases">
        <authorList>
            <person name="de Groot N.N."/>
        </authorList>
    </citation>
    <scope>NUCLEOTIDE SEQUENCE [LARGE SCALE GENOMIC DNA]</scope>
    <source>
        <strain evidence="2 3">GAS522</strain>
    </source>
</reference>
<gene>
    <name evidence="2" type="ORF">SAMN05444171_3840</name>
</gene>
<dbReference type="SUPFAM" id="SSF48371">
    <property type="entry name" value="ARM repeat"/>
    <property type="match status" value="1"/>
</dbReference>
<dbReference type="InterPro" id="IPR027417">
    <property type="entry name" value="P-loop_NTPase"/>
</dbReference>